<dbReference type="InterPro" id="IPR054655">
    <property type="entry name" value="XrtV-like"/>
</dbReference>
<evidence type="ECO:0000313" key="2">
    <source>
        <dbReference type="EMBL" id="MBB5686638.1"/>
    </source>
</evidence>
<dbReference type="EMBL" id="JACIJC010000004">
    <property type="protein sequence ID" value="MBB5686638.1"/>
    <property type="molecule type" value="Genomic_DNA"/>
</dbReference>
<evidence type="ECO:0000256" key="1">
    <source>
        <dbReference type="SAM" id="Phobius"/>
    </source>
</evidence>
<gene>
    <name evidence="2" type="ORF">FHS49_002662</name>
</gene>
<dbReference type="NCBIfam" id="NF045607">
    <property type="entry name" value="exo_Victor_syst"/>
    <property type="match status" value="1"/>
</dbReference>
<keyword evidence="1" id="KW-0812">Transmembrane</keyword>
<protein>
    <submittedName>
        <fullName evidence="2">Uncharacterized protein</fullName>
    </submittedName>
</protein>
<feature type="transmembrane region" description="Helical" evidence="1">
    <location>
        <begin position="56"/>
        <end position="73"/>
    </location>
</feature>
<dbReference type="Proteomes" id="UP000549617">
    <property type="component" value="Unassembled WGS sequence"/>
</dbReference>
<feature type="transmembrane region" description="Helical" evidence="1">
    <location>
        <begin position="33"/>
        <end position="50"/>
    </location>
</feature>
<organism evidence="2 3">
    <name type="scientific">Sphingobium boeckii</name>
    <dbReference type="NCBI Taxonomy" id="1082345"/>
    <lineage>
        <taxon>Bacteria</taxon>
        <taxon>Pseudomonadati</taxon>
        <taxon>Pseudomonadota</taxon>
        <taxon>Alphaproteobacteria</taxon>
        <taxon>Sphingomonadales</taxon>
        <taxon>Sphingomonadaceae</taxon>
        <taxon>Sphingobium</taxon>
    </lineage>
</organism>
<keyword evidence="1" id="KW-1133">Transmembrane helix</keyword>
<keyword evidence="3" id="KW-1185">Reference proteome</keyword>
<accession>A0A7W9AJD4</accession>
<keyword evidence="1" id="KW-0472">Membrane</keyword>
<dbReference type="RefSeq" id="WP_184019247.1">
    <property type="nucleotide sequence ID" value="NZ_JACIJC010000004.1"/>
</dbReference>
<proteinExistence type="predicted"/>
<reference evidence="2 3" key="1">
    <citation type="submission" date="2020-08" db="EMBL/GenBank/DDBJ databases">
        <title>Genomic Encyclopedia of Type Strains, Phase IV (KMG-IV): sequencing the most valuable type-strain genomes for metagenomic binning, comparative biology and taxonomic classification.</title>
        <authorList>
            <person name="Goeker M."/>
        </authorList>
    </citation>
    <scope>NUCLEOTIDE SEQUENCE [LARGE SCALE GENOMIC DNA]</scope>
    <source>
        <strain evidence="2 3">DSM 25079</strain>
    </source>
</reference>
<dbReference type="AlphaFoldDB" id="A0A7W9AJD4"/>
<feature type="transmembrane region" description="Helical" evidence="1">
    <location>
        <begin position="6"/>
        <end position="21"/>
    </location>
</feature>
<name>A0A7W9AJD4_9SPHN</name>
<evidence type="ECO:0000313" key="3">
    <source>
        <dbReference type="Proteomes" id="UP000549617"/>
    </source>
</evidence>
<sequence length="82" mass="9072">METVFDWVTLAIFAGLIVLFLQRSSEAEPRDSLWQYLIAAVGCAVANYVGNEVNEIAAIVVIGAVLAFIFIVLKPFEGWKRP</sequence>
<comment type="caution">
    <text evidence="2">The sequence shown here is derived from an EMBL/GenBank/DDBJ whole genome shotgun (WGS) entry which is preliminary data.</text>
</comment>